<dbReference type="PANTHER" id="PTHR42957">
    <property type="entry name" value="HELICASE MJ1565-RELATED"/>
    <property type="match status" value="1"/>
</dbReference>
<gene>
    <name evidence="2" type="ORF">VF08_16610</name>
</gene>
<protein>
    <recommendedName>
        <fullName evidence="1">Helicase HerA central domain-containing protein</fullName>
    </recommendedName>
</protein>
<dbReference type="Gene3D" id="3.40.50.300">
    <property type="entry name" value="P-loop containing nucleotide triphosphate hydrolases"/>
    <property type="match status" value="2"/>
</dbReference>
<dbReference type="GeneID" id="57096309"/>
<dbReference type="SUPFAM" id="SSF52540">
    <property type="entry name" value="P-loop containing nucleoside triphosphate hydrolases"/>
    <property type="match status" value="1"/>
</dbReference>
<organism evidence="2 3">
    <name type="scientific">Nostoc linckia z8</name>
    <dbReference type="NCBI Taxonomy" id="1628746"/>
    <lineage>
        <taxon>Bacteria</taxon>
        <taxon>Bacillati</taxon>
        <taxon>Cyanobacteriota</taxon>
        <taxon>Cyanophyceae</taxon>
        <taxon>Nostocales</taxon>
        <taxon>Nostocaceae</taxon>
        <taxon>Nostoc</taxon>
    </lineage>
</organism>
<dbReference type="Pfam" id="PF01935">
    <property type="entry name" value="DUF87"/>
    <property type="match status" value="1"/>
</dbReference>
<feature type="domain" description="Helicase HerA central" evidence="1">
    <location>
        <begin position="224"/>
        <end position="301"/>
    </location>
</feature>
<proteinExistence type="predicted"/>
<evidence type="ECO:0000313" key="2">
    <source>
        <dbReference type="EMBL" id="PHK02988.1"/>
    </source>
</evidence>
<name>A0A9Q5ZBL5_NOSLI</name>
<reference evidence="2 3" key="1">
    <citation type="submission" date="2015-02" db="EMBL/GenBank/DDBJ databases">
        <title>Nostoc linckia genome annotation.</title>
        <authorList>
            <person name="Zhou Z."/>
        </authorList>
    </citation>
    <scope>NUCLEOTIDE SEQUENCE [LARGE SCALE GENOMIC DNA]</scope>
    <source>
        <strain evidence="3">z8</strain>
    </source>
</reference>
<dbReference type="InterPro" id="IPR002789">
    <property type="entry name" value="HerA_central"/>
</dbReference>
<evidence type="ECO:0000259" key="1">
    <source>
        <dbReference type="Pfam" id="PF01935"/>
    </source>
</evidence>
<dbReference type="Proteomes" id="UP000222310">
    <property type="component" value="Unassembled WGS sequence"/>
</dbReference>
<dbReference type="RefSeq" id="WP_099069857.1">
    <property type="nucleotide sequence ID" value="NZ_LAHD01000044.1"/>
</dbReference>
<dbReference type="InterPro" id="IPR008571">
    <property type="entry name" value="HerA-like"/>
</dbReference>
<accession>A0A9Q5ZBL5</accession>
<sequence>MLNMSLGSQIINEELLIRSLLSDATLVGGIYTMGYNECLVLTNDLWKKQAGGIPQHCFLLATALTPNEALDADDEEIILLRVVNPAPLPAESELVQVRSEAMRTMIETSGSTTAATTPAILDVLTRNEIQFSALKAKVLGTFYDLEVGPKTILEFGSDIETFYSSSRYKVYKPYGQSLAIITSYPEITQAEELERQNTNTSPRRIQIGTVRYSSTNRRSRMNAGRPQDVAVPVRVNVKDFVALKTAVFGMTRLGKSNTMKTIATAVCQYAAETGQTIGQLLFDPAGEYANVNVQDRTALSQIGHEFVTVFRYGINSVEPGIRPLASNFYSNDTIDVTWAIITAYLNPRSQTSNYIRSFLSADVIGPADQQTDRGAYQRARRRRAALYATLAKANFLVPDNFNITIAVNASILAQINQSLPSDIAQLKTVSNGILTLNKQNLVSFWQAFLAAHSTAIDNAKNTAKAANKKNPTPTQDELRAAKEASDIENLFSDWLDAELEAILALFKGSVGTGFRLLEPLRVYHSLVSTSDYAEAVLQELVQGKIVIIDLSLGSETILKFCSERIINYIVQDASRRFSAGDEPHQIQIYIEEAHRLFNRDRMNVPEEADPYVRLAKEAAKYKIGLIYATQEVSSVDPFILSNTSNWLVTHLNNHAEVKELSKYYDFQDFSDLTLKSEDVGFARIKTRSGRYIIPTQIDLFDEAKILAARAACLSNLAIKSLNTSTPEP</sequence>
<evidence type="ECO:0000313" key="3">
    <source>
        <dbReference type="Proteomes" id="UP000222310"/>
    </source>
</evidence>
<comment type="caution">
    <text evidence="2">The sequence shown here is derived from an EMBL/GenBank/DDBJ whole genome shotgun (WGS) entry which is preliminary data.</text>
</comment>
<dbReference type="AlphaFoldDB" id="A0A9Q5ZBL5"/>
<dbReference type="PANTHER" id="PTHR42957:SF1">
    <property type="entry name" value="HELICASE MJ1565-RELATED"/>
    <property type="match status" value="1"/>
</dbReference>
<dbReference type="InterPro" id="IPR027417">
    <property type="entry name" value="P-loop_NTPase"/>
</dbReference>
<dbReference type="EMBL" id="LAHD01000044">
    <property type="protein sequence ID" value="PHK02988.1"/>
    <property type="molecule type" value="Genomic_DNA"/>
</dbReference>